<dbReference type="SUPFAM" id="SSF46785">
    <property type="entry name" value="Winged helix' DNA-binding domain"/>
    <property type="match status" value="1"/>
</dbReference>
<evidence type="ECO:0000259" key="4">
    <source>
        <dbReference type="PROSITE" id="PS50949"/>
    </source>
</evidence>
<dbReference type="InterPro" id="IPR000524">
    <property type="entry name" value="Tscrpt_reg_HTH_GntR"/>
</dbReference>
<keyword evidence="1" id="KW-0805">Transcription regulation</keyword>
<dbReference type="Proteomes" id="UP000051673">
    <property type="component" value="Unassembled WGS sequence"/>
</dbReference>
<dbReference type="PANTHER" id="PTHR44846">
    <property type="entry name" value="MANNOSYL-D-GLYCERATE TRANSPORT/METABOLISM SYSTEM REPRESSOR MNGR-RELATED"/>
    <property type="match status" value="1"/>
</dbReference>
<dbReference type="SMART" id="SM00866">
    <property type="entry name" value="UTRA"/>
    <property type="match status" value="1"/>
</dbReference>
<dbReference type="InterPro" id="IPR036390">
    <property type="entry name" value="WH_DNA-bd_sf"/>
</dbReference>
<protein>
    <submittedName>
        <fullName evidence="5">Transcriptional regulator</fullName>
    </submittedName>
</protein>
<dbReference type="OrthoDB" id="9816541at2"/>
<dbReference type="InterPro" id="IPR036388">
    <property type="entry name" value="WH-like_DNA-bd_sf"/>
</dbReference>
<feature type="domain" description="HTH gntR-type" evidence="4">
    <location>
        <begin position="1"/>
        <end position="69"/>
    </location>
</feature>
<keyword evidence="2" id="KW-0238">DNA-binding</keyword>
<dbReference type="Gene3D" id="3.40.1410.10">
    <property type="entry name" value="Chorismate lyase-like"/>
    <property type="match status" value="1"/>
</dbReference>
<keyword evidence="6" id="KW-1185">Reference proteome</keyword>
<comment type="caution">
    <text evidence="5">The sequence shown here is derived from an EMBL/GenBank/DDBJ whole genome shotgun (WGS) entry which is preliminary data.</text>
</comment>
<proteinExistence type="predicted"/>
<dbReference type="PANTHER" id="PTHR44846:SF4">
    <property type="entry name" value="HTH GNTR-TYPE DOMAIN-CONTAINING PROTEIN"/>
    <property type="match status" value="1"/>
</dbReference>
<dbReference type="Pfam" id="PF00392">
    <property type="entry name" value="GntR"/>
    <property type="match status" value="1"/>
</dbReference>
<gene>
    <name evidence="5" type="ORF">IV67_GL001694</name>
</gene>
<dbReference type="CDD" id="cd07377">
    <property type="entry name" value="WHTH_GntR"/>
    <property type="match status" value="1"/>
</dbReference>
<dbReference type="AlphaFoldDB" id="A0A0R2JJ74"/>
<organism evidence="5 6">
    <name type="scientific">Weissella minor</name>
    <dbReference type="NCBI Taxonomy" id="1620"/>
    <lineage>
        <taxon>Bacteria</taxon>
        <taxon>Bacillati</taxon>
        <taxon>Bacillota</taxon>
        <taxon>Bacilli</taxon>
        <taxon>Lactobacillales</taxon>
        <taxon>Lactobacillaceae</taxon>
        <taxon>Weissella</taxon>
    </lineage>
</organism>
<dbReference type="SUPFAM" id="SSF64288">
    <property type="entry name" value="Chorismate lyase-like"/>
    <property type="match status" value="1"/>
</dbReference>
<dbReference type="PATRIC" id="fig|1620.3.peg.1731"/>
<accession>A0A0R2JJ74</accession>
<evidence type="ECO:0000256" key="3">
    <source>
        <dbReference type="ARBA" id="ARBA00023163"/>
    </source>
</evidence>
<name>A0A0R2JJ74_9LACO</name>
<dbReference type="GO" id="GO:0045892">
    <property type="term" value="P:negative regulation of DNA-templated transcription"/>
    <property type="evidence" value="ECO:0007669"/>
    <property type="project" value="TreeGrafter"/>
</dbReference>
<evidence type="ECO:0000256" key="1">
    <source>
        <dbReference type="ARBA" id="ARBA00023015"/>
    </source>
</evidence>
<dbReference type="EMBL" id="JQCD01000021">
    <property type="protein sequence ID" value="KRN77337.1"/>
    <property type="molecule type" value="Genomic_DNA"/>
</dbReference>
<dbReference type="GO" id="GO:0003700">
    <property type="term" value="F:DNA-binding transcription factor activity"/>
    <property type="evidence" value="ECO:0007669"/>
    <property type="project" value="InterPro"/>
</dbReference>
<sequence length="234" mass="26358">MLKYISVANSLKEYIEHSNLKQGDRLPNVLTLAEDYNTSKTTIVKALEILKADGLIYQVQGSGNYARLPKRTGYINFQSNLGFTTNLHEENLSSQSVSVTSIAADTELAEQLQCAVGTPIYHVERTRTMDGKILCLENSFFNANLIKYLNQEIAEGSIFKYLTDVLDISIGFSDKFFKVRELTDYEAGKLALTAGQPTLDAHEVFFTNDGIPFDYSSNVYHFENADFYLQTQQK</sequence>
<dbReference type="PROSITE" id="PS50949">
    <property type="entry name" value="HTH_GNTR"/>
    <property type="match status" value="1"/>
</dbReference>
<dbReference type="Pfam" id="PF07702">
    <property type="entry name" value="UTRA"/>
    <property type="match status" value="1"/>
</dbReference>
<evidence type="ECO:0000256" key="2">
    <source>
        <dbReference type="ARBA" id="ARBA00023125"/>
    </source>
</evidence>
<dbReference type="InterPro" id="IPR011663">
    <property type="entry name" value="UTRA"/>
</dbReference>
<dbReference type="RefSeq" id="WP_057786873.1">
    <property type="nucleotide sequence ID" value="NZ_JQCD01000021.1"/>
</dbReference>
<dbReference type="SMART" id="SM00345">
    <property type="entry name" value="HTH_GNTR"/>
    <property type="match status" value="1"/>
</dbReference>
<dbReference type="InterPro" id="IPR050679">
    <property type="entry name" value="Bact_HTH_transcr_reg"/>
</dbReference>
<evidence type="ECO:0000313" key="6">
    <source>
        <dbReference type="Proteomes" id="UP000051673"/>
    </source>
</evidence>
<reference evidence="5 6" key="1">
    <citation type="journal article" date="2015" name="Genome Announc.">
        <title>Expanding the biotechnology potential of lactobacilli through comparative genomics of 213 strains and associated genera.</title>
        <authorList>
            <person name="Sun Z."/>
            <person name="Harris H.M."/>
            <person name="McCann A."/>
            <person name="Guo C."/>
            <person name="Argimon S."/>
            <person name="Zhang W."/>
            <person name="Yang X."/>
            <person name="Jeffery I.B."/>
            <person name="Cooney J.C."/>
            <person name="Kagawa T.F."/>
            <person name="Liu W."/>
            <person name="Song Y."/>
            <person name="Salvetti E."/>
            <person name="Wrobel A."/>
            <person name="Rasinkangas P."/>
            <person name="Parkhill J."/>
            <person name="Rea M.C."/>
            <person name="O'Sullivan O."/>
            <person name="Ritari J."/>
            <person name="Douillard F.P."/>
            <person name="Paul Ross R."/>
            <person name="Yang R."/>
            <person name="Briner A.E."/>
            <person name="Felis G.E."/>
            <person name="de Vos W.M."/>
            <person name="Barrangou R."/>
            <person name="Klaenhammer T.R."/>
            <person name="Caufield P.W."/>
            <person name="Cui Y."/>
            <person name="Zhang H."/>
            <person name="O'Toole P.W."/>
        </authorList>
    </citation>
    <scope>NUCLEOTIDE SEQUENCE [LARGE SCALE GENOMIC DNA]</scope>
    <source>
        <strain evidence="5 6">DSM 20014</strain>
    </source>
</reference>
<keyword evidence="3" id="KW-0804">Transcription</keyword>
<dbReference type="InterPro" id="IPR028978">
    <property type="entry name" value="Chorismate_lyase_/UTRA_dom_sf"/>
</dbReference>
<dbReference type="GO" id="GO:0003677">
    <property type="term" value="F:DNA binding"/>
    <property type="evidence" value="ECO:0007669"/>
    <property type="project" value="UniProtKB-KW"/>
</dbReference>
<evidence type="ECO:0000313" key="5">
    <source>
        <dbReference type="EMBL" id="KRN77337.1"/>
    </source>
</evidence>
<dbReference type="Gene3D" id="1.10.10.10">
    <property type="entry name" value="Winged helix-like DNA-binding domain superfamily/Winged helix DNA-binding domain"/>
    <property type="match status" value="1"/>
</dbReference>
<dbReference type="STRING" id="1620.IV67_GL001694"/>